<evidence type="ECO:0000256" key="23">
    <source>
        <dbReference type="ARBA" id="ARBA00023303"/>
    </source>
</evidence>
<dbReference type="PANTHER" id="PTHR10037">
    <property type="entry name" value="VOLTAGE-GATED CATION CHANNEL CALCIUM AND SODIUM"/>
    <property type="match status" value="1"/>
</dbReference>
<evidence type="ECO:0000256" key="8">
    <source>
        <dbReference type="ARBA" id="ARBA00022490"/>
    </source>
</evidence>
<keyword evidence="16 27" id="KW-1133">Transmembrane helix</keyword>
<evidence type="ECO:0000256" key="29">
    <source>
        <dbReference type="SAM" id="MobiDB-lite"/>
    </source>
</evidence>
<dbReference type="GO" id="GO:0030315">
    <property type="term" value="C:T-tubule"/>
    <property type="evidence" value="ECO:0007669"/>
    <property type="project" value="UniProtKB-SubCell"/>
</dbReference>
<comment type="similarity">
    <text evidence="26">Belongs to the sodium channel (TC 1.A.1.10) family. Nav1.5/SCN5A subfamily.</text>
</comment>
<dbReference type="FunFam" id="1.20.5.1190:FF:000001">
    <property type="entry name" value="Sodium channel protein"/>
    <property type="match status" value="1"/>
</dbReference>
<dbReference type="GO" id="GO:0002027">
    <property type="term" value="P:regulation of heart rate"/>
    <property type="evidence" value="ECO:0007669"/>
    <property type="project" value="TreeGrafter"/>
</dbReference>
<evidence type="ECO:0000256" key="3">
    <source>
        <dbReference type="ARBA" id="ARBA00004651"/>
    </source>
</evidence>
<dbReference type="GO" id="GO:0060371">
    <property type="term" value="P:regulation of atrial cardiac muscle cell membrane depolarization"/>
    <property type="evidence" value="ECO:0007669"/>
    <property type="project" value="TreeGrafter"/>
</dbReference>
<dbReference type="PRINTS" id="PR00170">
    <property type="entry name" value="NACHANNEL"/>
</dbReference>
<evidence type="ECO:0000256" key="27">
    <source>
        <dbReference type="RuleBase" id="RU361132"/>
    </source>
</evidence>
<dbReference type="InterPro" id="IPR008053">
    <property type="entry name" value="Na_channel_a5su"/>
</dbReference>
<feature type="region of interest" description="Disordered" evidence="29">
    <location>
        <begin position="572"/>
        <end position="605"/>
    </location>
</feature>
<feature type="transmembrane region" description="Helical" evidence="27">
    <location>
        <begin position="1235"/>
        <end position="1261"/>
    </location>
</feature>
<evidence type="ECO:0000256" key="14">
    <source>
        <dbReference type="ARBA" id="ARBA00022882"/>
    </source>
</evidence>
<evidence type="ECO:0000256" key="12">
    <source>
        <dbReference type="ARBA" id="ARBA00022843"/>
    </source>
</evidence>
<comment type="caution">
    <text evidence="27">Lacks conserved residue(s) required for the propagation of feature annotation.</text>
</comment>
<dbReference type="CDD" id="cd13433">
    <property type="entry name" value="Na_channel_gate"/>
    <property type="match status" value="1"/>
</dbReference>
<dbReference type="FunFam" id="1.10.287.70:FF:000049">
    <property type="entry name" value="Voltage-dependent sodium channel 2"/>
    <property type="match status" value="1"/>
</dbReference>
<dbReference type="PANTHER" id="PTHR10037:SF206">
    <property type="entry name" value="SODIUM CHANNEL PROTEIN TYPE 5 SUBUNIT ALPHA"/>
    <property type="match status" value="1"/>
</dbReference>
<evidence type="ECO:0000259" key="32">
    <source>
        <dbReference type="Pfam" id="PF06512"/>
    </source>
</evidence>
<keyword evidence="4 27" id="KW-0813">Transport</keyword>
<dbReference type="Gene3D" id="1.10.238.10">
    <property type="entry name" value="EF-hand"/>
    <property type="match status" value="1"/>
</dbReference>
<evidence type="ECO:0000256" key="15">
    <source>
        <dbReference type="ARBA" id="ARBA00022949"/>
    </source>
</evidence>
<evidence type="ECO:0000256" key="4">
    <source>
        <dbReference type="ARBA" id="ARBA00022448"/>
    </source>
</evidence>
<keyword evidence="22 27" id="KW-0739">Sodium transport</keyword>
<keyword evidence="17 27" id="KW-0915">Sodium</keyword>
<dbReference type="SUPFAM" id="SSF81324">
    <property type="entry name" value="Voltage-gated potassium channels"/>
    <property type="match status" value="4"/>
</dbReference>
<evidence type="ECO:0000256" key="11">
    <source>
        <dbReference type="ARBA" id="ARBA00022737"/>
    </source>
</evidence>
<dbReference type="FunFam" id="1.20.120.350:FF:000003">
    <property type="entry name" value="Voltage-dependent sodium channel"/>
    <property type="match status" value="1"/>
</dbReference>
<dbReference type="Gene3D" id="1.20.5.1190">
    <property type="entry name" value="iswi atpase"/>
    <property type="match status" value="1"/>
</dbReference>
<keyword evidence="10 27" id="KW-0812">Transmembrane</keyword>
<dbReference type="Pfam" id="PF00520">
    <property type="entry name" value="Ion_trans"/>
    <property type="match status" value="4"/>
</dbReference>
<feature type="transmembrane region" description="Helical" evidence="27">
    <location>
        <begin position="1158"/>
        <end position="1174"/>
    </location>
</feature>
<keyword evidence="12" id="KW-0832">Ubl conjugation</keyword>
<keyword evidence="15" id="KW-0965">Cell junction</keyword>
<dbReference type="FunFam" id="1.10.287.70:FF:000001">
    <property type="entry name" value="Sodium channel protein"/>
    <property type="match status" value="1"/>
</dbReference>
<feature type="domain" description="Ion transport" evidence="31">
    <location>
        <begin position="682"/>
        <end position="911"/>
    </location>
</feature>
<feature type="compositionally biased region" description="Polar residues" evidence="29">
    <location>
        <begin position="476"/>
        <end position="492"/>
    </location>
</feature>
<feature type="region of interest" description="Disordered" evidence="29">
    <location>
        <begin position="75"/>
        <end position="103"/>
    </location>
</feature>
<keyword evidence="6" id="KW-1003">Cell membrane</keyword>
<feature type="region of interest" description="Disordered" evidence="29">
    <location>
        <begin position="963"/>
        <end position="1059"/>
    </location>
</feature>
<evidence type="ECO:0000256" key="24">
    <source>
        <dbReference type="ARBA" id="ARBA00024012"/>
    </source>
</evidence>
<sequence length="1929" mass="217986">MLVSGGGGTMTVMWTVFSMWVLGTTEVPSLPPRQPEEILCPQKQDEKMANFLLPRGTSSFRRFTRESLAAIEKRMAEKQARGSATSQESREGLPEEEAPQPQLDLQASKKLPDLYGNPPRELIGEPLEDLDPFYSTQKTFIVLNKGKTIFRFSATNAFMFIMCTILTNCVFMAQHDPPPWTKYVEYTFTAIYTFESLVKILARGFCLHAFTFLRDPWNWLDFSVIVMAYTTEFVDLGNVSALRTFRVLRALKTISVISGLKTIVGALIQSVKKLADVMVLTVFCLSVFALIGLQLFMGNLRHKCVRNFTELNGTNGSVESDGLVWDSLDLYLNDPDNYLLKNGTTDVLLCGNSSDAGTCPEGYRCLKAGENPDHGYTSFDSFAWAFLALFRLMTQDCWERLYQQTLRSAGKIYMVFFMLVIFLGSFYLVNLILAVVAMAYEEQNQATIAETEEKEKRFQEAMEMLKKEHENRLSLTHGLSRTSMKPRSSRGSIFTFRRRDQGSEADFADDENSTAGESESHRTSLLVPWPLRHPSAQGQHSPGTSAPGHVLNGKRNSTVDCNGVVSLLGAGDAEATSPGSHLLRPMVLERPPDTTTPSEDPGGPQMLTPQAPCADGFEEPGARQRALSAVSVLTSALEELEESHRKCPPCWNRFAQRYLIWECCPLWMSIKQKVKFLVMDPFADLTITMCIVLNTLFMALEHYNMTAEFEEMLQVGNLVFTGIFTAEMTFKIIALDPYYYFQQGWNIFDSIIVILSLMELGLSRMGNLSVLRSFRLLRVFKLAKSWPTLNTLIKIIGNSVGALGNLTLVLAIIVFIFAVVGMQLFGRNYSELRHRVSDCGRLPRWHMMDFFHAFLIIFRILCGEWIETMWDCMEVSGQSLCLLVFLLVMVIGNLVVLNLFLALLLSSFSADNLTAPDEDGEMNNLQLALARIQRGLRFVKRTTWDFCCGLLRRQPKKPVALATHSQLPSCITTPRSPPPPEVEKVPPARKETRFEEDERPGQGTPGDTEPVCVPIAVAESDTDDQEEEDGEDSLGTEEESSKQAPEDSYSEGSTADVTNTADLLEQIPDLGEDVKDPEDCFTEGCVRRCPCCTVDTTQAPGKVWWRLRKTCYRIVEHSWFETFIIFMILLSSGALAFEDIYLEERQTIKVLLEYADKMFTYVFVLEMLLKWVAYGFKKYFTNAWCWLDFLIVDVSLVSLVANTLGFAEMGPIKSLRTLRALRPLRALSRFEGMRVVVNALVGAIPSIMNVLLVCLIFWLIFSIMGVNLFAGKFGRCINQTEGDLPLNYTIVNNKSECESFNVTGELYWTKVKVNFDNVGAGYLALLQVATFKGWMDIMYAAVDSRGYEEQPQWEHNLYMYIYFVVFIIFGSFFTLNLFIGVIIDNFNQQKKKIRGQDIFMTEEQKKYYNAMKKLGSKKPQKPIPRPLNKYQGFIFDIVTKQAFDVTIMFLICLNMVTMMVETDDQSPEKVNILAKVNLLFVAIFTGECIVKMAALRHYYFTNSWNIFDFVVVILSIVGTVLSDIIQKYFFSPTLFRVIRLARIGRILRLIRGAKGIRTLLFALMMSLPALFNIGLLLFLVMFIYSIFGMANFAYVKWEAGIDDMFNFQTFANSMLCLFQITTSAGWDGLLSPILNTGPPYCDPNLPNSNGSRGNCGSPAVGILFFTTYIIISFLIVVNMYIAIILENFSVATEESTEPLSEDDFDMFYEIWEKFDPEATQFIEYLALSDFADALSEPLRIAKPNQISLINMDLPMVSGDRIHCMDILFAFTKRVLGESGEMDALKIQMEEKFMAANPSKISYEPITTTLRRKHEEVSATVIQRAFRRHLLQRSVKHASFLFRQQAGSGLSDEEAPEREGLIAYTLNENFSRRSGPPSSSSISSTSFPPSYDSVTRATSDNLPVRASDYSRSEDLADFPPSPDRDRESIV</sequence>
<feature type="transmembrane region" description="Helical" evidence="27">
    <location>
        <begin position="1357"/>
        <end position="1383"/>
    </location>
</feature>
<evidence type="ECO:0000259" key="34">
    <source>
        <dbReference type="Pfam" id="PF24609"/>
    </source>
</evidence>
<dbReference type="FunCoup" id="G3HQV8">
    <property type="interactions" value="116"/>
</dbReference>
<feature type="transmembrane region" description="Helical" evidence="27">
    <location>
        <begin position="882"/>
        <end position="905"/>
    </location>
</feature>
<comment type="function">
    <text evidence="27">Mediates the voltage-dependent sodium ion permeability of excitable membranes. Assuming opened or closed conformations in response to the voltage difference across the membrane, the protein forms a sodium-selective channel through which Na(+) ions may pass in accordance with their electrochemical gradient.</text>
</comment>
<keyword evidence="11" id="KW-0677">Repeat</keyword>
<feature type="region of interest" description="Disordered" evidence="29">
    <location>
        <begin position="476"/>
        <end position="554"/>
    </location>
</feature>
<keyword evidence="28" id="KW-0175">Coiled coil</keyword>
<keyword evidence="21" id="KW-0325">Glycoprotein</keyword>
<dbReference type="PaxDb" id="10029-XP_007630638.1"/>
<evidence type="ECO:0000256" key="16">
    <source>
        <dbReference type="ARBA" id="ARBA00022989"/>
    </source>
</evidence>
<feature type="transmembrane region" description="Helical" evidence="27">
    <location>
        <begin position="1662"/>
        <end position="1685"/>
    </location>
</feature>
<feature type="coiled-coil region" evidence="28">
    <location>
        <begin position="437"/>
        <end position="468"/>
    </location>
</feature>
<accession>G3HQV8</accession>
<dbReference type="InterPro" id="IPR010526">
    <property type="entry name" value="Na_trans_assoc_dom"/>
</dbReference>
<dbReference type="Gene3D" id="1.20.120.350">
    <property type="entry name" value="Voltage-gated potassium channels. Chain C"/>
    <property type="match status" value="4"/>
</dbReference>
<feature type="domain" description="Ion transport" evidence="31">
    <location>
        <begin position="1441"/>
        <end position="1695"/>
    </location>
</feature>
<dbReference type="Proteomes" id="UP000001075">
    <property type="component" value="Unassembled WGS sequence"/>
</dbReference>
<evidence type="ECO:0000256" key="5">
    <source>
        <dbReference type="ARBA" id="ARBA00022461"/>
    </source>
</evidence>
<dbReference type="InterPro" id="IPR005821">
    <property type="entry name" value="Ion_trans_dom"/>
</dbReference>
<dbReference type="InterPro" id="IPR024583">
    <property type="entry name" value="Na_trans_cytopl"/>
</dbReference>
<dbReference type="FunFam" id="1.20.120.350:FF:000004">
    <property type="entry name" value="Sodium channel protein"/>
    <property type="match status" value="1"/>
</dbReference>
<protein>
    <recommendedName>
        <fullName evidence="27">Sodium channel protein</fullName>
    </recommendedName>
</protein>
<dbReference type="STRING" id="10029.G3HQV8"/>
<feature type="region of interest" description="Disordered" evidence="29">
    <location>
        <begin position="1865"/>
        <end position="1929"/>
    </location>
</feature>
<dbReference type="FunFam" id="1.10.238.10:FF:000002">
    <property type="entry name" value="Sodium channel protein"/>
    <property type="match status" value="1"/>
</dbReference>
<keyword evidence="18 27" id="KW-0406">Ion transport</keyword>
<evidence type="ECO:0000256" key="17">
    <source>
        <dbReference type="ARBA" id="ARBA00023053"/>
    </source>
</evidence>
<keyword evidence="7" id="KW-0488">Methylation</keyword>
<feature type="compositionally biased region" description="Basic and acidic residues" evidence="29">
    <location>
        <begin position="981"/>
        <end position="993"/>
    </location>
</feature>
<dbReference type="EMBL" id="JH000620">
    <property type="protein sequence ID" value="EGW00832.1"/>
    <property type="molecule type" value="Genomic_DNA"/>
</dbReference>
<dbReference type="InParanoid" id="G3HQV8"/>
<evidence type="ECO:0000256" key="19">
    <source>
        <dbReference type="ARBA" id="ARBA00023136"/>
    </source>
</evidence>
<evidence type="ECO:0000256" key="13">
    <source>
        <dbReference type="ARBA" id="ARBA00022860"/>
    </source>
</evidence>
<feature type="domain" description="SCN5A-like C-terminal IQ motif" evidence="34">
    <location>
        <begin position="1807"/>
        <end position="1839"/>
    </location>
</feature>
<dbReference type="GO" id="GO:0086006">
    <property type="term" value="F:voltage-gated sodium channel activity involved in cardiac muscle cell action potential"/>
    <property type="evidence" value="ECO:0007669"/>
    <property type="project" value="TreeGrafter"/>
</dbReference>
<feature type="compositionally biased region" description="Acidic residues" evidence="29">
    <location>
        <begin position="1020"/>
        <end position="1038"/>
    </location>
</feature>
<dbReference type="GO" id="GO:0001518">
    <property type="term" value="C:voltage-gated sodium channel complex"/>
    <property type="evidence" value="ECO:0007669"/>
    <property type="project" value="UniProtKB-UniRule"/>
</dbReference>
<keyword evidence="13" id="KW-0112">Calmodulin-binding</keyword>
<feature type="transmembrane region" description="Helical" evidence="27">
    <location>
        <begin position="412"/>
        <end position="440"/>
    </location>
</feature>
<dbReference type="InterPro" id="IPR058542">
    <property type="entry name" value="IQ_SCN5A_C"/>
</dbReference>
<dbReference type="InterPro" id="IPR044564">
    <property type="entry name" value="Na_chnl_inactivation_gate"/>
</dbReference>
<evidence type="ECO:0000256" key="10">
    <source>
        <dbReference type="ARBA" id="ARBA00022692"/>
    </source>
</evidence>
<dbReference type="InterPro" id="IPR027359">
    <property type="entry name" value="Volt_channel_dom_sf"/>
</dbReference>
<comment type="catalytic activity">
    <reaction evidence="25">
        <text>Na(+)(in) = Na(+)(out)</text>
        <dbReference type="Rhea" id="RHEA:34963"/>
        <dbReference type="ChEBI" id="CHEBI:29101"/>
    </reaction>
</comment>
<evidence type="ECO:0000256" key="30">
    <source>
        <dbReference type="SAM" id="SignalP"/>
    </source>
</evidence>
<dbReference type="GO" id="GO:0090257">
    <property type="term" value="P:regulation of muscle system process"/>
    <property type="evidence" value="ECO:0007669"/>
    <property type="project" value="UniProtKB-ARBA"/>
</dbReference>
<feature type="compositionally biased region" description="Polar residues" evidence="29">
    <location>
        <begin position="1050"/>
        <end position="1059"/>
    </location>
</feature>
<feature type="transmembrane region" description="Helical" evidence="27">
    <location>
        <begin position="154"/>
        <end position="173"/>
    </location>
</feature>
<evidence type="ECO:0000313" key="35">
    <source>
        <dbReference type="EMBL" id="EGW00832.1"/>
    </source>
</evidence>
<feature type="transmembrane region" description="Helical" evidence="27">
    <location>
        <begin position="1502"/>
        <end position="1522"/>
    </location>
</feature>
<evidence type="ECO:0000256" key="26">
    <source>
        <dbReference type="ARBA" id="ARBA00060796"/>
    </source>
</evidence>
<dbReference type="GlyGen" id="G3HQV8">
    <property type="glycosylation" value="1 site"/>
</dbReference>
<feature type="domain" description="Ion transport" evidence="31">
    <location>
        <begin position="1117"/>
        <end position="1392"/>
    </location>
</feature>
<dbReference type="GO" id="GO:0048471">
    <property type="term" value="C:perinuclear region of cytoplasm"/>
    <property type="evidence" value="ECO:0007669"/>
    <property type="project" value="UniProtKB-SubCell"/>
</dbReference>
<keyword evidence="20" id="KW-1015">Disulfide bond</keyword>
<keyword evidence="19 27" id="KW-0472">Membrane</keyword>
<feature type="domain" description="Ion transport" evidence="31">
    <location>
        <begin position="159"/>
        <end position="446"/>
    </location>
</feature>
<feature type="signal peptide" evidence="30">
    <location>
        <begin position="1"/>
        <end position="25"/>
    </location>
</feature>
<evidence type="ECO:0000259" key="31">
    <source>
        <dbReference type="Pfam" id="PF00520"/>
    </source>
</evidence>
<dbReference type="InterPro" id="IPR043203">
    <property type="entry name" value="VGCC_Ca_Na"/>
</dbReference>
<dbReference type="Pfam" id="PF11933">
    <property type="entry name" value="Na_trans_cytopl"/>
    <property type="match status" value="1"/>
</dbReference>
<gene>
    <name evidence="35" type="ORF">I79_013214</name>
</gene>
<evidence type="ECO:0000256" key="1">
    <source>
        <dbReference type="ARBA" id="ARBA00004282"/>
    </source>
</evidence>
<keyword evidence="30" id="KW-0732">Signal</keyword>
<dbReference type="FunFam" id="1.20.120.350:FF:000002">
    <property type="entry name" value="Sodium channel protein"/>
    <property type="match status" value="1"/>
</dbReference>
<evidence type="ECO:0000256" key="20">
    <source>
        <dbReference type="ARBA" id="ARBA00023157"/>
    </source>
</evidence>
<dbReference type="GO" id="GO:0019228">
    <property type="term" value="P:neuronal action potential"/>
    <property type="evidence" value="ECO:0007669"/>
    <property type="project" value="TreeGrafter"/>
</dbReference>
<feature type="domain" description="Sodium ion transport-associated" evidence="32">
    <location>
        <begin position="919"/>
        <end position="1113"/>
    </location>
</feature>
<feature type="compositionally biased region" description="Low complexity" evidence="29">
    <location>
        <begin position="1871"/>
        <end position="1892"/>
    </location>
</feature>
<evidence type="ECO:0000256" key="21">
    <source>
        <dbReference type="ARBA" id="ARBA00023180"/>
    </source>
</evidence>
<dbReference type="eggNOG" id="KOG2301">
    <property type="taxonomic scope" value="Eukaryota"/>
</dbReference>
<feature type="chain" id="PRO_5003444578" description="Sodium channel protein" evidence="30">
    <location>
        <begin position="26"/>
        <end position="1929"/>
    </location>
</feature>
<feature type="transmembrane region" description="Helical" evidence="27">
    <location>
        <begin position="712"/>
        <end position="733"/>
    </location>
</feature>
<dbReference type="Gene3D" id="1.10.287.70">
    <property type="match status" value="4"/>
</dbReference>
<evidence type="ECO:0000259" key="33">
    <source>
        <dbReference type="Pfam" id="PF11933"/>
    </source>
</evidence>
<keyword evidence="23 27" id="KW-0407">Ion channel</keyword>
<evidence type="ECO:0000256" key="7">
    <source>
        <dbReference type="ARBA" id="ARBA00022481"/>
    </source>
</evidence>
<dbReference type="PRINTS" id="PR01666">
    <property type="entry name" value="NACHANNEL5"/>
</dbReference>
<evidence type="ECO:0000313" key="36">
    <source>
        <dbReference type="Proteomes" id="UP000001075"/>
    </source>
</evidence>
<feature type="transmembrane region" description="Helical" evidence="27">
    <location>
        <begin position="1186"/>
        <end position="1207"/>
    </location>
</feature>
<feature type="transmembrane region" description="Helical" evidence="27">
    <location>
        <begin position="802"/>
        <end position="825"/>
    </location>
</feature>
<evidence type="ECO:0000256" key="9">
    <source>
        <dbReference type="ARBA" id="ARBA00022553"/>
    </source>
</evidence>
<evidence type="ECO:0000256" key="2">
    <source>
        <dbReference type="ARBA" id="ARBA00004556"/>
    </source>
</evidence>
<comment type="subcellular location">
    <subcellularLocation>
        <location evidence="1">Cell junction</location>
    </subcellularLocation>
    <subcellularLocation>
        <location evidence="24">Cell membrane</location>
        <location evidence="24">Sarcolemma</location>
        <location evidence="24">T-tubule</location>
    </subcellularLocation>
    <subcellularLocation>
        <location evidence="3 27">Cell membrane</location>
        <topology evidence="3 27">Multi-pass membrane protein</topology>
    </subcellularLocation>
    <subcellularLocation>
        <location evidence="2">Cytoplasm</location>
        <location evidence="2">Perinuclear region</location>
    </subcellularLocation>
</comment>
<keyword evidence="5 27" id="KW-0894">Sodium channel</keyword>
<name>G3HQV8_CRIGR</name>
<feature type="transmembrane region" description="Helical" evidence="27">
    <location>
        <begin position="1442"/>
        <end position="1460"/>
    </location>
</feature>
<feature type="transmembrane region" description="Helical" evidence="27">
    <location>
        <begin position="1559"/>
        <end position="1587"/>
    </location>
</feature>
<organism evidence="35 36">
    <name type="scientific">Cricetulus griseus</name>
    <name type="common">Chinese hamster</name>
    <name type="synonym">Cricetulus barabensis griseus</name>
    <dbReference type="NCBI Taxonomy" id="10029"/>
    <lineage>
        <taxon>Eukaryota</taxon>
        <taxon>Metazoa</taxon>
        <taxon>Chordata</taxon>
        <taxon>Craniata</taxon>
        <taxon>Vertebrata</taxon>
        <taxon>Euteleostomi</taxon>
        <taxon>Mammalia</taxon>
        <taxon>Eutheria</taxon>
        <taxon>Euarchontoglires</taxon>
        <taxon>Glires</taxon>
        <taxon>Rodentia</taxon>
        <taxon>Myomorpha</taxon>
        <taxon>Muroidea</taxon>
        <taxon>Cricetidae</taxon>
        <taxon>Cricetinae</taxon>
        <taxon>Cricetulus</taxon>
    </lineage>
</organism>
<feature type="transmembrane region" description="Helical" evidence="27">
    <location>
        <begin position="277"/>
        <end position="297"/>
    </location>
</feature>
<dbReference type="Pfam" id="PF24609">
    <property type="entry name" value="IQ_SCN5A_C"/>
    <property type="match status" value="1"/>
</dbReference>
<feature type="transmembrane region" description="Helical" evidence="27">
    <location>
        <begin position="845"/>
        <end position="862"/>
    </location>
</feature>
<evidence type="ECO:0000256" key="6">
    <source>
        <dbReference type="ARBA" id="ARBA00022475"/>
    </source>
</evidence>
<keyword evidence="8" id="KW-0963">Cytoplasm</keyword>
<feature type="transmembrane region" description="Helical" evidence="27">
    <location>
        <begin position="1118"/>
        <end position="1137"/>
    </location>
</feature>
<dbReference type="GO" id="GO:0014704">
    <property type="term" value="C:intercalated disc"/>
    <property type="evidence" value="ECO:0007669"/>
    <property type="project" value="UniProtKB-ARBA"/>
</dbReference>
<proteinExistence type="inferred from homology"/>
<evidence type="ECO:0000256" key="22">
    <source>
        <dbReference type="ARBA" id="ARBA00023201"/>
    </source>
</evidence>
<dbReference type="GO" id="GO:0005516">
    <property type="term" value="F:calmodulin binding"/>
    <property type="evidence" value="ECO:0007669"/>
    <property type="project" value="UniProtKB-KW"/>
</dbReference>
<feature type="transmembrane region" description="Helical" evidence="27">
    <location>
        <begin position="682"/>
        <end position="700"/>
    </location>
</feature>
<feature type="domain" description="Voltage-gated Na+ ion channel cytoplasmic" evidence="33">
    <location>
        <begin position="472"/>
        <end position="631"/>
    </location>
</feature>
<dbReference type="FunFam" id="1.20.120.350:FF:000005">
    <property type="entry name" value="Sodium channel protein"/>
    <property type="match status" value="1"/>
</dbReference>
<evidence type="ECO:0000256" key="25">
    <source>
        <dbReference type="ARBA" id="ARBA00036239"/>
    </source>
</evidence>
<keyword evidence="14 27" id="KW-0851">Voltage-gated channel</keyword>
<dbReference type="Pfam" id="PF06512">
    <property type="entry name" value="Na_trans_assoc"/>
    <property type="match status" value="1"/>
</dbReference>
<feature type="transmembrane region" description="Helical" evidence="27">
    <location>
        <begin position="1472"/>
        <end position="1490"/>
    </location>
</feature>
<reference evidence="36" key="1">
    <citation type="journal article" date="2011" name="Nat. Biotechnol.">
        <title>The genomic sequence of the Chinese hamster ovary (CHO)-K1 cell line.</title>
        <authorList>
            <person name="Xu X."/>
            <person name="Nagarajan H."/>
            <person name="Lewis N.E."/>
            <person name="Pan S."/>
            <person name="Cai Z."/>
            <person name="Liu X."/>
            <person name="Chen W."/>
            <person name="Xie M."/>
            <person name="Wang W."/>
            <person name="Hammond S."/>
            <person name="Andersen M.R."/>
            <person name="Neff N."/>
            <person name="Passarelli B."/>
            <person name="Koh W."/>
            <person name="Fan H.C."/>
            <person name="Wang J."/>
            <person name="Gui Y."/>
            <person name="Lee K.H."/>
            <person name="Betenbaugh M.J."/>
            <person name="Quake S.R."/>
            <person name="Famili I."/>
            <person name="Palsson B.O."/>
            <person name="Wang J."/>
        </authorList>
    </citation>
    <scope>NUCLEOTIDE SEQUENCE [LARGE SCALE GENOMIC DNA]</scope>
    <source>
        <strain evidence="36">CHO K1 cell line</strain>
    </source>
</reference>
<evidence type="ECO:0000256" key="18">
    <source>
        <dbReference type="ARBA" id="ARBA00023065"/>
    </source>
</evidence>
<evidence type="ECO:0000256" key="28">
    <source>
        <dbReference type="SAM" id="Coils"/>
    </source>
</evidence>
<dbReference type="FunFam" id="1.10.287.70:FF:000562">
    <property type="entry name" value="Uncharacterized protein"/>
    <property type="match status" value="1"/>
</dbReference>
<dbReference type="InterPro" id="IPR001696">
    <property type="entry name" value="Na_channel_asu"/>
</dbReference>
<keyword evidence="9" id="KW-0597">Phosphoprotein</keyword>